<gene>
    <name evidence="2" type="ORF">TWF970_009888</name>
</gene>
<reference evidence="2 3" key="1">
    <citation type="submission" date="2020-01" db="EMBL/GenBank/DDBJ databases">
        <authorList>
            <person name="Palmer J.M."/>
        </authorList>
    </citation>
    <scope>NUCLEOTIDE SEQUENCE [LARGE SCALE GENOMIC DNA]</scope>
    <source>
        <strain evidence="2 3">TWF970</strain>
    </source>
</reference>
<dbReference type="OrthoDB" id="5354720at2759"/>
<dbReference type="Proteomes" id="UP000474640">
    <property type="component" value="Unassembled WGS sequence"/>
</dbReference>
<dbReference type="AlphaFoldDB" id="A0A7C8V147"/>
<protein>
    <submittedName>
        <fullName evidence="2">Uncharacterized protein</fullName>
    </submittedName>
</protein>
<feature type="chain" id="PRO_5028946847" evidence="1">
    <location>
        <begin position="23"/>
        <end position="406"/>
    </location>
</feature>
<sequence>MHIFRFSILVTAFITFVSLCAARTVITLEKCTTRSCGVPVKVHRTTKTVCATARYTITRWKTVTAPAKIVTVVDTKPAWKTKTVTVSTVTKGILVTTGERGTEIVIRTKTISSFIATLPVFTRTIRPQTVVIPGPSGIYGVNQDPANKAGQTITRRNAEPEPTAGAAKKYPSAVVCTKTLLTKTGTTDLWKTTTKKKGTKTVSKSYTTSTRTKTVTVKNVKTITKIVGFVRNTTSITRSTTITTLVTFFEKTVTETLPTPTVYAACGASNRVPPDDFGTFWLVGGPGYSDDEPTIYTEGDMSQHDCCVSCWTLPASKGKCVGSIYYYLGRWGDDLCSEFDEECGITKPGDITAGCRLILESKKGVCRTSGYFFYQDVTNLPIIFSNGPGCLRYKYTGINTRVPMWP</sequence>
<proteinExistence type="predicted"/>
<organism evidence="2 3">
    <name type="scientific">Orbilia oligospora</name>
    <name type="common">Nematode-trapping fungus</name>
    <name type="synonym">Arthrobotrys oligospora</name>
    <dbReference type="NCBI Taxonomy" id="2813651"/>
    <lineage>
        <taxon>Eukaryota</taxon>
        <taxon>Fungi</taxon>
        <taxon>Dikarya</taxon>
        <taxon>Ascomycota</taxon>
        <taxon>Pezizomycotina</taxon>
        <taxon>Orbiliomycetes</taxon>
        <taxon>Orbiliales</taxon>
        <taxon>Orbiliaceae</taxon>
        <taxon>Orbilia</taxon>
    </lineage>
</organism>
<accession>A0A7C8V147</accession>
<comment type="caution">
    <text evidence="2">The sequence shown here is derived from an EMBL/GenBank/DDBJ whole genome shotgun (WGS) entry which is preliminary data.</text>
</comment>
<evidence type="ECO:0000313" key="2">
    <source>
        <dbReference type="EMBL" id="KAF3272999.1"/>
    </source>
</evidence>
<evidence type="ECO:0000256" key="1">
    <source>
        <dbReference type="SAM" id="SignalP"/>
    </source>
</evidence>
<name>A0A7C8V147_ORBOL</name>
<dbReference type="EMBL" id="JAABOJ010000060">
    <property type="protein sequence ID" value="KAF3272999.1"/>
    <property type="molecule type" value="Genomic_DNA"/>
</dbReference>
<feature type="signal peptide" evidence="1">
    <location>
        <begin position="1"/>
        <end position="22"/>
    </location>
</feature>
<keyword evidence="1" id="KW-0732">Signal</keyword>
<evidence type="ECO:0000313" key="3">
    <source>
        <dbReference type="Proteomes" id="UP000474640"/>
    </source>
</evidence>